<dbReference type="Proteomes" id="UP000019763">
    <property type="component" value="Unassembled WGS sequence"/>
</dbReference>
<dbReference type="InterPro" id="IPR015943">
    <property type="entry name" value="WD40/YVTN_repeat-like_dom_sf"/>
</dbReference>
<dbReference type="GO" id="GO:0035861">
    <property type="term" value="C:site of double-strand break"/>
    <property type="evidence" value="ECO:0007669"/>
    <property type="project" value="TreeGrafter"/>
</dbReference>
<accession>A0A023B9N4</accession>
<evidence type="ECO:0000256" key="1">
    <source>
        <dbReference type="ARBA" id="ARBA00022574"/>
    </source>
</evidence>
<dbReference type="Gene3D" id="2.130.10.10">
    <property type="entry name" value="YVTN repeat-like/Quinoprotein amine dehydrogenase"/>
    <property type="match status" value="1"/>
</dbReference>
<dbReference type="InterPro" id="IPR001680">
    <property type="entry name" value="WD40_rpt"/>
</dbReference>
<dbReference type="eggNOG" id="KOG0772">
    <property type="taxonomic scope" value="Eukaryota"/>
</dbReference>
<dbReference type="OrthoDB" id="10264376at2759"/>
<keyword evidence="1 3" id="KW-0853">WD repeat</keyword>
<dbReference type="InterPro" id="IPR036322">
    <property type="entry name" value="WD40_repeat_dom_sf"/>
</dbReference>
<feature type="compositionally biased region" description="Polar residues" evidence="4">
    <location>
        <begin position="396"/>
        <end position="405"/>
    </location>
</feature>
<evidence type="ECO:0000313" key="5">
    <source>
        <dbReference type="EMBL" id="EZG72975.1"/>
    </source>
</evidence>
<dbReference type="RefSeq" id="XP_011129670.1">
    <property type="nucleotide sequence ID" value="XM_011131368.1"/>
</dbReference>
<evidence type="ECO:0000256" key="2">
    <source>
        <dbReference type="ARBA" id="ARBA00022737"/>
    </source>
</evidence>
<feature type="region of interest" description="Disordered" evidence="4">
    <location>
        <begin position="367"/>
        <end position="405"/>
    </location>
</feature>
<dbReference type="InterPro" id="IPR051858">
    <property type="entry name" value="WD_repeat_GAD-1"/>
</dbReference>
<dbReference type="AlphaFoldDB" id="A0A023B9N4"/>
<evidence type="ECO:0000256" key="4">
    <source>
        <dbReference type="SAM" id="MobiDB-lite"/>
    </source>
</evidence>
<reference evidence="5" key="1">
    <citation type="submission" date="2013-12" db="EMBL/GenBank/DDBJ databases">
        <authorList>
            <person name="Omoto C.K."/>
            <person name="Sibley D."/>
            <person name="Venepally P."/>
            <person name="Hadjithomas M."/>
            <person name="Karamycheva S."/>
            <person name="Brunk B."/>
            <person name="Roos D."/>
            <person name="Caler E."/>
            <person name="Lorenzi H."/>
        </authorList>
    </citation>
    <scope>NUCLEOTIDE SEQUENCE</scope>
</reference>
<feature type="region of interest" description="Disordered" evidence="4">
    <location>
        <begin position="1"/>
        <end position="110"/>
    </location>
</feature>
<dbReference type="PANTHER" id="PTHR16017">
    <property type="entry name" value="GASTRULATION DEFECTIVE PROTEIN 1-RELATED"/>
    <property type="match status" value="1"/>
</dbReference>
<sequence>MSNLFGAYPVSSDEEKEQGGKVQGGKEQGGKEQEGKEQEGKEQEGKEQGNTGETDGVDRTNQRFAMQQTDGESRKRSLQKNPELNKGLNQGEDVTKRNKTGSPQGRPLAAPVAGATVQWIEDMNQHAKEYCPVMVYSTKAKLAESETVTTLSVAPNGRRLVVGSGRGKVLMFYFATMVKDGSVVEQWADFEGLPVLLLKYDRSTKFLMIAAGEPFVEIRNNDNAVVWQTYKGDMYVRDTANTFGHTHRVTDGFWLDGDHIMTTSEDTTVRVFNRNSKPKGLDQRIPSSCVYKTIDRENKSLTKQTRVCCAQMYDNNKILVAGCADGSIQIWDGTWRSGIKSQKPKKVIRLQEVEPVEKIIICNIEPAPDHRPLSDGNPVSDGSPVPAGDPVPGGKSRNNLPSSSGQLRVYARTPTTIACFDLFSGSLLKTIKLSGSRLGRPLMALYSANKHDSYILTVDHDNRIVWFTFELDFVKALELPCSLEEGEVFSALYVSPSLQLFAGTSKGNLIAYWTEENKDQGAGLMKEASSKPVESAVAQTVDSSYSIYELPEHVKYYNDDTVKE</sequence>
<dbReference type="PANTHER" id="PTHR16017:SF0">
    <property type="entry name" value="WD REPEAT-CONTAINING PROTEIN 70"/>
    <property type="match status" value="1"/>
</dbReference>
<dbReference type="SMART" id="SM00320">
    <property type="entry name" value="WD40"/>
    <property type="match status" value="3"/>
</dbReference>
<dbReference type="PROSITE" id="PS50082">
    <property type="entry name" value="WD_REPEATS_2"/>
    <property type="match status" value="1"/>
</dbReference>
<comment type="caution">
    <text evidence="5">The sequence shown here is derived from an EMBL/GenBank/DDBJ whole genome shotgun (WGS) entry which is preliminary data.</text>
</comment>
<proteinExistence type="predicted"/>
<organism evidence="5 6">
    <name type="scientific">Gregarina niphandrodes</name>
    <name type="common">Septate eugregarine</name>
    <dbReference type="NCBI Taxonomy" id="110365"/>
    <lineage>
        <taxon>Eukaryota</taxon>
        <taxon>Sar</taxon>
        <taxon>Alveolata</taxon>
        <taxon>Apicomplexa</taxon>
        <taxon>Conoidasida</taxon>
        <taxon>Gregarinasina</taxon>
        <taxon>Eugregarinorida</taxon>
        <taxon>Gregarinidae</taxon>
        <taxon>Gregarina</taxon>
    </lineage>
</organism>
<dbReference type="EMBL" id="AFNH02000384">
    <property type="protein sequence ID" value="EZG72975.1"/>
    <property type="molecule type" value="Genomic_DNA"/>
</dbReference>
<keyword evidence="2" id="KW-0677">Repeat</keyword>
<name>A0A023B9N4_GRENI</name>
<dbReference type="GeneID" id="22911792"/>
<dbReference type="GO" id="GO:0005634">
    <property type="term" value="C:nucleus"/>
    <property type="evidence" value="ECO:0007669"/>
    <property type="project" value="TreeGrafter"/>
</dbReference>
<dbReference type="Pfam" id="PF00400">
    <property type="entry name" value="WD40"/>
    <property type="match status" value="1"/>
</dbReference>
<dbReference type="VEuPathDB" id="CryptoDB:GNI_049520"/>
<protein>
    <submittedName>
        <fullName evidence="5">WD-repeat protein</fullName>
    </submittedName>
</protein>
<gene>
    <name evidence="5" type="ORF">GNI_049520</name>
</gene>
<dbReference type="SUPFAM" id="SSF50978">
    <property type="entry name" value="WD40 repeat-like"/>
    <property type="match status" value="1"/>
</dbReference>
<evidence type="ECO:0000256" key="3">
    <source>
        <dbReference type="PROSITE-ProRule" id="PRU00221"/>
    </source>
</evidence>
<evidence type="ECO:0000313" key="6">
    <source>
        <dbReference type="Proteomes" id="UP000019763"/>
    </source>
</evidence>
<feature type="compositionally biased region" description="Basic and acidic residues" evidence="4">
    <location>
        <begin position="28"/>
        <end position="47"/>
    </location>
</feature>
<keyword evidence="6" id="KW-1185">Reference proteome</keyword>
<feature type="repeat" description="WD" evidence="3">
    <location>
        <begin position="315"/>
        <end position="332"/>
    </location>
</feature>